<dbReference type="EMBL" id="JAWIIJ010000009">
    <property type="protein sequence ID" value="MDV2079799.1"/>
    <property type="molecule type" value="Genomic_DNA"/>
</dbReference>
<dbReference type="SUPFAM" id="SSF52540">
    <property type="entry name" value="P-loop containing nucleoside triphosphate hydrolases"/>
    <property type="match status" value="1"/>
</dbReference>
<feature type="region of interest" description="Disordered" evidence="2">
    <location>
        <begin position="349"/>
        <end position="392"/>
    </location>
</feature>
<dbReference type="PANTHER" id="PTHR30486:SF12">
    <property type="entry name" value="TYPE IV PILUS ATPASE PILU"/>
    <property type="match status" value="1"/>
</dbReference>
<sequence length="392" mass="43309">MGFDDYLKILAVKDGSDLYLSTGAPPCAKFQGTLKPIDRTPLQPGEIKEIAYRIMDQEQIEEFEQELEMNLAYSIPQVGRFRINIFRQRNELSIVARNIVTEIPNADALGLPPILKDVVMSKRGLVLFVGATGSGKSTSLAALIDHRNSNSRGHIITIEDPVEYIHRHKKCIINQREVGVDTRSFHQALKNTLRQAPDVILIGEIRDRATMEHALAFAETGHLCISTLHANNANQALDRIINFFPEERRPQLLMDLAMNIRAFVSQRLIPTVDGKRCAAIEVLLGTPTISELILRGEIDGIKEIMEKSSNLGMQTFDLALFNLWKEGRISQEEALKNADSANNLRLKIKLDGGQPSGPPTVTASPQPAPAAGKPGGGLSLKLEEPDEDPDQS</sequence>
<dbReference type="InterPro" id="IPR001482">
    <property type="entry name" value="T2SS/T4SS_dom"/>
</dbReference>
<name>A0ABU3VZT0_9GAMM</name>
<gene>
    <name evidence="4" type="ORF">RYS15_14005</name>
</gene>
<proteinExistence type="inferred from homology"/>
<evidence type="ECO:0000313" key="4">
    <source>
        <dbReference type="EMBL" id="MDV2079799.1"/>
    </source>
</evidence>
<comment type="similarity">
    <text evidence="1">Belongs to the GSP E family.</text>
</comment>
<evidence type="ECO:0000256" key="2">
    <source>
        <dbReference type="SAM" id="MobiDB-lite"/>
    </source>
</evidence>
<keyword evidence="5" id="KW-1185">Reference proteome</keyword>
<feature type="compositionally biased region" description="Low complexity" evidence="2">
    <location>
        <begin position="363"/>
        <end position="372"/>
    </location>
</feature>
<evidence type="ECO:0000259" key="3">
    <source>
        <dbReference type="PROSITE" id="PS00662"/>
    </source>
</evidence>
<dbReference type="RefSeq" id="WP_316974290.1">
    <property type="nucleotide sequence ID" value="NZ_JAWIIJ010000009.1"/>
</dbReference>
<dbReference type="Gene3D" id="3.30.450.90">
    <property type="match status" value="1"/>
</dbReference>
<dbReference type="PANTHER" id="PTHR30486">
    <property type="entry name" value="TWITCHING MOTILITY PROTEIN PILT"/>
    <property type="match status" value="1"/>
</dbReference>
<comment type="caution">
    <text evidence="4">The sequence shown here is derived from an EMBL/GenBank/DDBJ whole genome shotgun (WGS) entry which is preliminary data.</text>
</comment>
<protein>
    <submittedName>
        <fullName evidence="4">PilT/PilU family type 4a pilus ATPase</fullName>
    </submittedName>
</protein>
<evidence type="ECO:0000256" key="1">
    <source>
        <dbReference type="ARBA" id="ARBA00006611"/>
    </source>
</evidence>
<reference evidence="4 5" key="1">
    <citation type="submission" date="2023-10" db="EMBL/GenBank/DDBJ databases">
        <title>Characteristics and mechanism of a salt-tolerant marine origin heterotrophic nitrifying- aerobic denitrifying bacteria Marinobacter xestospongiae HN1.</title>
        <authorList>
            <person name="Qi R."/>
        </authorList>
    </citation>
    <scope>NUCLEOTIDE SEQUENCE [LARGE SCALE GENOMIC DNA]</scope>
    <source>
        <strain evidence="4 5">HN1</strain>
    </source>
</reference>
<dbReference type="InterPro" id="IPR027417">
    <property type="entry name" value="P-loop_NTPase"/>
</dbReference>
<dbReference type="PROSITE" id="PS00662">
    <property type="entry name" value="T2SP_E"/>
    <property type="match status" value="1"/>
</dbReference>
<evidence type="ECO:0000313" key="5">
    <source>
        <dbReference type="Proteomes" id="UP001269819"/>
    </source>
</evidence>
<dbReference type="Proteomes" id="UP001269819">
    <property type="component" value="Unassembled WGS sequence"/>
</dbReference>
<dbReference type="Pfam" id="PF00437">
    <property type="entry name" value="T2SSE"/>
    <property type="match status" value="1"/>
</dbReference>
<dbReference type="Gene3D" id="3.40.50.300">
    <property type="entry name" value="P-loop containing nucleotide triphosphate hydrolases"/>
    <property type="match status" value="1"/>
</dbReference>
<accession>A0ABU3VZT0</accession>
<dbReference type="CDD" id="cd01131">
    <property type="entry name" value="PilT"/>
    <property type="match status" value="1"/>
</dbReference>
<organism evidence="4 5">
    <name type="scientific">Marinobacter xestospongiae</name>
    <dbReference type="NCBI Taxonomy" id="994319"/>
    <lineage>
        <taxon>Bacteria</taxon>
        <taxon>Pseudomonadati</taxon>
        <taxon>Pseudomonadota</taxon>
        <taxon>Gammaproteobacteria</taxon>
        <taxon>Pseudomonadales</taxon>
        <taxon>Marinobacteraceae</taxon>
        <taxon>Marinobacter</taxon>
    </lineage>
</organism>
<feature type="domain" description="Bacterial type II secretion system protein E" evidence="3">
    <location>
        <begin position="193"/>
        <end position="207"/>
    </location>
</feature>
<dbReference type="InterPro" id="IPR050921">
    <property type="entry name" value="T4SS_GSP_E_ATPase"/>
</dbReference>
<dbReference type="InterPro" id="IPR006321">
    <property type="entry name" value="PilT/PilU"/>
</dbReference>
<dbReference type="NCBIfam" id="TIGR01420">
    <property type="entry name" value="pilT_fam"/>
    <property type="match status" value="1"/>
</dbReference>